<evidence type="ECO:0000313" key="2">
    <source>
        <dbReference type="EMBL" id="EGC17140.1"/>
    </source>
</evidence>
<keyword evidence="1" id="KW-1133">Transmembrane helix</keyword>
<organism evidence="2 3">
    <name type="scientific">Kingella denitrificans ATCC 33394</name>
    <dbReference type="NCBI Taxonomy" id="888741"/>
    <lineage>
        <taxon>Bacteria</taxon>
        <taxon>Pseudomonadati</taxon>
        <taxon>Pseudomonadota</taxon>
        <taxon>Betaproteobacteria</taxon>
        <taxon>Neisseriales</taxon>
        <taxon>Neisseriaceae</taxon>
        <taxon>Kingella</taxon>
    </lineage>
</organism>
<dbReference type="Proteomes" id="UP000004088">
    <property type="component" value="Unassembled WGS sequence"/>
</dbReference>
<sequence length="106" mass="12355">MEHPYMLETLLHAVLRLFAFLLYGLLEWWSWGGETETEQWFFYRTACVVVPILSLGLLRVERYSNSQLLDWRTISTDSAEVVGQMLWLIAVLLLLAGIWSYLDGKT</sequence>
<keyword evidence="1" id="KW-0472">Membrane</keyword>
<keyword evidence="3" id="KW-1185">Reference proteome</keyword>
<gene>
    <name evidence="2" type="ORF">HMPREF9098_1395</name>
</gene>
<dbReference type="RefSeq" id="WP_003783001.1">
    <property type="nucleotide sequence ID" value="NZ_GL870929.1"/>
</dbReference>
<accession>F0EZW1</accession>
<dbReference type="EMBL" id="AEWV01000022">
    <property type="protein sequence ID" value="EGC17140.1"/>
    <property type="molecule type" value="Genomic_DNA"/>
</dbReference>
<evidence type="ECO:0000256" key="1">
    <source>
        <dbReference type="SAM" id="Phobius"/>
    </source>
</evidence>
<proteinExistence type="predicted"/>
<comment type="caution">
    <text evidence="2">The sequence shown here is derived from an EMBL/GenBank/DDBJ whole genome shotgun (WGS) entry which is preliminary data.</text>
</comment>
<reference evidence="2 3" key="1">
    <citation type="submission" date="2011-01" db="EMBL/GenBank/DDBJ databases">
        <authorList>
            <person name="Muzny D."/>
            <person name="Qin X."/>
            <person name="Deng J."/>
            <person name="Jiang H."/>
            <person name="Liu Y."/>
            <person name="Qu J."/>
            <person name="Song X.-Z."/>
            <person name="Zhang L."/>
            <person name="Thornton R."/>
            <person name="Coyle M."/>
            <person name="Francisco L."/>
            <person name="Jackson L."/>
            <person name="Javaid M."/>
            <person name="Korchina V."/>
            <person name="Kovar C."/>
            <person name="Mata R."/>
            <person name="Mathew T."/>
            <person name="Ngo R."/>
            <person name="Nguyen L."/>
            <person name="Nguyen N."/>
            <person name="Okwuonu G."/>
            <person name="Ongeri F."/>
            <person name="Pham C."/>
            <person name="Simmons D."/>
            <person name="Wilczek-Boney K."/>
            <person name="Hale W."/>
            <person name="Jakkamsetti A."/>
            <person name="Pham P."/>
            <person name="Ruth R."/>
            <person name="San Lucas F."/>
            <person name="Warren J."/>
            <person name="Zhang J."/>
            <person name="Zhao Z."/>
            <person name="Zhou C."/>
            <person name="Zhu D."/>
            <person name="Lee S."/>
            <person name="Bess C."/>
            <person name="Blankenburg K."/>
            <person name="Forbes L."/>
            <person name="Fu Q."/>
            <person name="Gubbala S."/>
            <person name="Hirani K."/>
            <person name="Jayaseelan J.C."/>
            <person name="Lara F."/>
            <person name="Munidasa M."/>
            <person name="Palculict T."/>
            <person name="Patil S."/>
            <person name="Pu L.-L."/>
            <person name="Saada N."/>
            <person name="Tang L."/>
            <person name="Weissenberger G."/>
            <person name="Zhu Y."/>
            <person name="Hemphill L."/>
            <person name="Shang Y."/>
            <person name="Youmans B."/>
            <person name="Ayvaz T."/>
            <person name="Ross M."/>
            <person name="Santibanez J."/>
            <person name="Aqrawi P."/>
            <person name="Gross S."/>
            <person name="Joshi V."/>
            <person name="Fowler G."/>
            <person name="Nazareth L."/>
            <person name="Reid J."/>
            <person name="Worley K."/>
            <person name="Petrosino J."/>
            <person name="Highlander S."/>
            <person name="Gibbs R."/>
        </authorList>
    </citation>
    <scope>NUCLEOTIDE SEQUENCE [LARGE SCALE GENOMIC DNA]</scope>
    <source>
        <strain evidence="2 3">ATCC 33394</strain>
    </source>
</reference>
<keyword evidence="1" id="KW-0812">Transmembrane</keyword>
<dbReference type="HOGENOM" id="CLU_2219585_0_0_4"/>
<dbReference type="AlphaFoldDB" id="F0EZW1"/>
<dbReference type="STRING" id="888741.HMPREF9098_1395"/>
<name>F0EZW1_9NEIS</name>
<feature type="transmembrane region" description="Helical" evidence="1">
    <location>
        <begin position="9"/>
        <end position="29"/>
    </location>
</feature>
<feature type="transmembrane region" description="Helical" evidence="1">
    <location>
        <begin position="41"/>
        <end position="60"/>
    </location>
</feature>
<protein>
    <submittedName>
        <fullName evidence="2">Uncharacterized protein</fullName>
    </submittedName>
</protein>
<feature type="transmembrane region" description="Helical" evidence="1">
    <location>
        <begin position="81"/>
        <end position="102"/>
    </location>
</feature>
<evidence type="ECO:0000313" key="3">
    <source>
        <dbReference type="Proteomes" id="UP000004088"/>
    </source>
</evidence>